<accession>A0A2J9VL53</accession>
<evidence type="ECO:0000259" key="1">
    <source>
        <dbReference type="Pfam" id="PF08928"/>
    </source>
</evidence>
<dbReference type="OrthoDB" id="6058444at2"/>
<organism evidence="3 4">
    <name type="scientific">Vibrio mimicus</name>
    <dbReference type="NCBI Taxonomy" id="674"/>
    <lineage>
        <taxon>Bacteria</taxon>
        <taxon>Pseudomonadati</taxon>
        <taxon>Pseudomonadota</taxon>
        <taxon>Gammaproteobacteria</taxon>
        <taxon>Vibrionales</taxon>
        <taxon>Vibrionaceae</taxon>
        <taxon>Vibrio</taxon>
    </lineage>
</organism>
<dbReference type="Pfam" id="PF08929">
    <property type="entry name" value="PoNi_C"/>
    <property type="match status" value="1"/>
</dbReference>
<evidence type="ECO:0000259" key="2">
    <source>
        <dbReference type="Pfam" id="PF08929"/>
    </source>
</evidence>
<feature type="domain" description="PoNi N-terminal" evidence="1">
    <location>
        <begin position="34"/>
        <end position="123"/>
    </location>
</feature>
<dbReference type="Pfam" id="PF08928">
    <property type="entry name" value="PoNi_N"/>
    <property type="match status" value="1"/>
</dbReference>
<dbReference type="Gene3D" id="1.10.3920.10">
    <property type="entry name" value="PA2201 C-terminal domain-like"/>
    <property type="match status" value="1"/>
</dbReference>
<dbReference type="InterPro" id="IPR028983">
    <property type="entry name" value="PA2201-like_C"/>
</dbReference>
<sequence>MNKNFEQSRRDPLLTEDTFNSKTVDYFEATLNDVELISIISDQTKEKDHRKRVSWSVFGELFEKTILDYSAGKDFVEIQSILHKTLSFYEEHKNNFPEHSLKYWEPDSYQYILWLFSLNTLLGDSSFSSSLIRCVSVSGNDDKLLSILFSRLGIIGFPRDEELIFPKTYQYLFDVIKGDGAYPSKEERQKSIKKYLSAWYKSMKNCYWHDRHKGRFPTFFGYWAFEAALVTVLYDLNDSSYRDMSHYPKDLVDHARNNGVDKLFHSQNIKQRWIIFPNDESPINGRWFDNLSNEVISTVKGERMPGALENAQGYRHFWVSE</sequence>
<dbReference type="SUPFAM" id="SSF140731">
    <property type="entry name" value="PA2201 C-terminal domain-like"/>
    <property type="match status" value="1"/>
</dbReference>
<evidence type="ECO:0000313" key="3">
    <source>
        <dbReference type="EMBL" id="PNM64499.1"/>
    </source>
</evidence>
<evidence type="ECO:0000313" key="4">
    <source>
        <dbReference type="Proteomes" id="UP000053748"/>
    </source>
</evidence>
<dbReference type="EMBL" id="LOSJ02000001">
    <property type="protein sequence ID" value="PNM64499.1"/>
    <property type="molecule type" value="Genomic_DNA"/>
</dbReference>
<name>A0A2J9VL53_VIBMI</name>
<dbReference type="InterPro" id="IPR015025">
    <property type="entry name" value="PoNi_C"/>
</dbReference>
<dbReference type="InterPro" id="IPR015024">
    <property type="entry name" value="PoNi_N"/>
</dbReference>
<dbReference type="RefSeq" id="WP_001038656.1">
    <property type="nucleotide sequence ID" value="NZ_CAWMSS010000002.1"/>
</dbReference>
<feature type="domain" description="PoNi C-terminal" evidence="2">
    <location>
        <begin position="141"/>
        <end position="251"/>
    </location>
</feature>
<reference evidence="3" key="1">
    <citation type="submission" date="2017-12" db="EMBL/GenBank/DDBJ databases">
        <title>FDA dAtabase for Regulatory Grade micrObial Sequences (FDA-ARGOS): Supporting development and validation of Infectious Disease Dx tests.</title>
        <authorList>
            <person name="Hoffmann M."/>
            <person name="Allard M."/>
            <person name="Evans P."/>
            <person name="Brown E."/>
            <person name="Tallon L.J."/>
            <person name="Sadzewicz L."/>
            <person name="Sengamalay N."/>
            <person name="Ott S."/>
            <person name="Godinez A."/>
            <person name="Nagaraj S."/>
            <person name="Vavikolanu K."/>
            <person name="Aluvathingal J."/>
            <person name="Nadendla S."/>
            <person name="Hobson J."/>
            <person name="Sichtig H."/>
        </authorList>
    </citation>
    <scope>NUCLEOTIDE SEQUENCE [LARGE SCALE GENOMIC DNA]</scope>
    <source>
        <strain evidence="3">FDAARGOS_113</strain>
    </source>
</reference>
<dbReference type="AlphaFoldDB" id="A0A2J9VL53"/>
<dbReference type="Proteomes" id="UP000053748">
    <property type="component" value="Unassembled WGS sequence"/>
</dbReference>
<protein>
    <submittedName>
        <fullName evidence="3">DUF1911 domain-containing protein</fullName>
    </submittedName>
</protein>
<proteinExistence type="predicted"/>
<keyword evidence="4" id="KW-1185">Reference proteome</keyword>
<gene>
    <name evidence="3" type="ORF">AL544_006195</name>
</gene>
<comment type="caution">
    <text evidence="3">The sequence shown here is derived from an EMBL/GenBank/DDBJ whole genome shotgun (WGS) entry which is preliminary data.</text>
</comment>